<dbReference type="SUPFAM" id="SSF56112">
    <property type="entry name" value="Protein kinase-like (PK-like)"/>
    <property type="match status" value="1"/>
</dbReference>
<evidence type="ECO:0000259" key="3">
    <source>
        <dbReference type="PROSITE" id="PS50011"/>
    </source>
</evidence>
<evidence type="ECO:0000256" key="1">
    <source>
        <dbReference type="ARBA" id="ARBA00022741"/>
    </source>
</evidence>
<evidence type="ECO:0000313" key="6">
    <source>
        <dbReference type="Proteomes" id="UP000268535"/>
    </source>
</evidence>
<dbReference type="Pfam" id="PF00069">
    <property type="entry name" value="Pkinase"/>
    <property type="match status" value="1"/>
</dbReference>
<dbReference type="EMBL" id="ML014313">
    <property type="protein sequence ID" value="RKO99164.1"/>
    <property type="molecule type" value="Genomic_DNA"/>
</dbReference>
<dbReference type="STRING" id="1555241.A0A4P9X030"/>
<keyword evidence="4" id="KW-0808">Transferase</keyword>
<dbReference type="SMART" id="SM00220">
    <property type="entry name" value="S_TKc"/>
    <property type="match status" value="1"/>
</dbReference>
<dbReference type="PROSITE" id="PS50011">
    <property type="entry name" value="PROTEIN_KINASE_DOM"/>
    <property type="match status" value="1"/>
</dbReference>
<dbReference type="GO" id="GO:0005737">
    <property type="term" value="C:cytoplasm"/>
    <property type="evidence" value="ECO:0007669"/>
    <property type="project" value="TreeGrafter"/>
</dbReference>
<dbReference type="Proteomes" id="UP000274922">
    <property type="component" value="Unassembled WGS sequence"/>
</dbReference>
<keyword evidence="7" id="KW-1185">Reference proteome</keyword>
<dbReference type="PIRSF" id="PIRSF000654">
    <property type="entry name" value="Integrin-linked_kinase"/>
    <property type="match status" value="1"/>
</dbReference>
<dbReference type="GO" id="GO:0004674">
    <property type="term" value="F:protein serine/threonine kinase activity"/>
    <property type="evidence" value="ECO:0007669"/>
    <property type="project" value="TreeGrafter"/>
</dbReference>
<dbReference type="GO" id="GO:0005524">
    <property type="term" value="F:ATP binding"/>
    <property type="evidence" value="ECO:0007669"/>
    <property type="project" value="UniProtKB-KW"/>
</dbReference>
<name>A0A4P9X030_9FUNG</name>
<organism evidence="5 7">
    <name type="scientific">Caulochytrium protostelioides</name>
    <dbReference type="NCBI Taxonomy" id="1555241"/>
    <lineage>
        <taxon>Eukaryota</taxon>
        <taxon>Fungi</taxon>
        <taxon>Fungi incertae sedis</taxon>
        <taxon>Chytridiomycota</taxon>
        <taxon>Chytridiomycota incertae sedis</taxon>
        <taxon>Chytridiomycetes</taxon>
        <taxon>Caulochytriales</taxon>
        <taxon>Caulochytriaceae</taxon>
        <taxon>Caulochytrium</taxon>
    </lineage>
</organism>
<sequence length="224" mass="25304">MTATSRTRKSKEILFVREAAMGMTFNHPHIAKIYKVAQSERYLYFVSEVIPGVDLVRHVEKRGPIPEAAANKIFRQMLEAVAYVHANHVVHRDIKLENFRLDDRTGRVVMLDFGLASFYLPDEMLKQNCGSPAYAAPEIHANVAYHGPGIDVWSLGVSLYAMCAAQLPWPTEHHANLGDAIRTKAWPAPRAVWSFELSDLISGMLEKDPAKRMTIKQIAVHPWM</sequence>
<dbReference type="Gene3D" id="1.10.510.10">
    <property type="entry name" value="Transferase(Phosphotransferase) domain 1"/>
    <property type="match status" value="1"/>
</dbReference>
<reference evidence="4" key="3">
    <citation type="submission" date="2018-08" db="EMBL/GenBank/DDBJ databases">
        <title>Leveraging single-cell genomics to expand the Fungal Tree of Life.</title>
        <authorList>
            <consortium name="DOE Joint Genome Institute"/>
            <person name="Ahrendt S.R."/>
            <person name="Quandt C.A."/>
            <person name="Ciobanu D."/>
            <person name="Clum A."/>
            <person name="Salamov A."/>
            <person name="Andreopoulos B."/>
            <person name="Cheng J.-F."/>
            <person name="Woyke T."/>
            <person name="Pelin A."/>
            <person name="Henrissat B."/>
            <person name="Reynolds N."/>
            <person name="Benny G.L."/>
            <person name="Smith M.E."/>
            <person name="James T.Y."/>
            <person name="Grigoriev I.V."/>
        </authorList>
    </citation>
    <scope>NUCLEOTIDE SEQUENCE</scope>
    <source>
        <strain evidence="4">ATCC 52028</strain>
    </source>
</reference>
<keyword evidence="2" id="KW-0067">ATP-binding</keyword>
<dbReference type="PANTHER" id="PTHR24346:SF30">
    <property type="entry name" value="MATERNAL EMBRYONIC LEUCINE ZIPPER KINASE"/>
    <property type="match status" value="1"/>
</dbReference>
<feature type="non-terminal residue" evidence="5">
    <location>
        <position position="224"/>
    </location>
</feature>
<dbReference type="PANTHER" id="PTHR24346">
    <property type="entry name" value="MAP/MICROTUBULE AFFINITY-REGULATING KINASE"/>
    <property type="match status" value="1"/>
</dbReference>
<evidence type="ECO:0000313" key="7">
    <source>
        <dbReference type="Proteomes" id="UP000274922"/>
    </source>
</evidence>
<reference evidence="5" key="2">
    <citation type="submission" date="2018-04" db="EMBL/GenBank/DDBJ databases">
        <title>Leveraging single-cell genomics to expand the Fungal Tree of Life.</title>
        <authorList>
            <consortium name="DOE Joint Genome Institute"/>
            <person name="Ahrendt S.R."/>
            <person name="Quandt C.A."/>
            <person name="Ciobanu D."/>
            <person name="Clum A."/>
            <person name="Salamov A."/>
            <person name="Andreopoulos B."/>
            <person name="Cheng J.-F."/>
            <person name="Woyke T."/>
            <person name="Pelin A."/>
            <person name="Henrissat B."/>
            <person name="Benny G.L."/>
            <person name="Smith M.E."/>
            <person name="James T.Y."/>
            <person name="Grigoriev I.V."/>
        </authorList>
    </citation>
    <scope>NUCLEOTIDE SEQUENCE</scope>
    <source>
        <strain evidence="5">ATCC 52028</strain>
    </source>
</reference>
<dbReference type="InterPro" id="IPR000719">
    <property type="entry name" value="Prot_kinase_dom"/>
</dbReference>
<proteinExistence type="predicted"/>
<dbReference type="OrthoDB" id="193931at2759"/>
<evidence type="ECO:0000313" key="4">
    <source>
        <dbReference type="EMBL" id="RKO97669.1"/>
    </source>
</evidence>
<dbReference type="EMBL" id="ML009198">
    <property type="protein sequence ID" value="RKO97669.1"/>
    <property type="molecule type" value="Genomic_DNA"/>
</dbReference>
<dbReference type="FunFam" id="1.10.510.10:FF:000571">
    <property type="entry name" value="Maternal embryonic leucine zipper kinase"/>
    <property type="match status" value="1"/>
</dbReference>
<reference evidence="6 7" key="1">
    <citation type="journal article" date="2018" name="Nat. Microbiol.">
        <title>Leveraging single-cell genomics to expand the fungal tree of life.</title>
        <authorList>
            <person name="Ahrendt S.R."/>
            <person name="Quandt C.A."/>
            <person name="Ciobanu D."/>
            <person name="Clum A."/>
            <person name="Salamov A."/>
            <person name="Andreopoulos B."/>
            <person name="Cheng J.F."/>
            <person name="Woyke T."/>
            <person name="Pelin A."/>
            <person name="Henrissat B."/>
            <person name="Reynolds N.K."/>
            <person name="Benny G.L."/>
            <person name="Smith M.E."/>
            <person name="James T.Y."/>
            <person name="Grigoriev I.V."/>
        </authorList>
    </citation>
    <scope>NUCLEOTIDE SEQUENCE [LARGE SCALE GENOMIC DNA]</scope>
    <source>
        <strain evidence="6 7">ATCC 52028</strain>
    </source>
</reference>
<keyword evidence="4" id="KW-0418">Kinase</keyword>
<dbReference type="Proteomes" id="UP000268535">
    <property type="component" value="Unassembled WGS sequence"/>
</dbReference>
<gene>
    <name evidence="4" type="ORF">CAUPRSCDRAFT_6166</name>
    <name evidence="5" type="ORF">CXG81DRAFT_14905</name>
</gene>
<dbReference type="GO" id="GO:0035556">
    <property type="term" value="P:intracellular signal transduction"/>
    <property type="evidence" value="ECO:0007669"/>
    <property type="project" value="TreeGrafter"/>
</dbReference>
<evidence type="ECO:0000313" key="5">
    <source>
        <dbReference type="EMBL" id="RKO99164.1"/>
    </source>
</evidence>
<dbReference type="InterPro" id="IPR011009">
    <property type="entry name" value="Kinase-like_dom_sf"/>
</dbReference>
<keyword evidence="1" id="KW-0547">Nucleotide-binding</keyword>
<protein>
    <submittedName>
        <fullName evidence="4">Kinase-like protein</fullName>
    </submittedName>
</protein>
<accession>A0A4P9X030</accession>
<evidence type="ECO:0000256" key="2">
    <source>
        <dbReference type="ARBA" id="ARBA00022840"/>
    </source>
</evidence>
<feature type="domain" description="Protein kinase" evidence="3">
    <location>
        <begin position="1"/>
        <end position="224"/>
    </location>
</feature>
<dbReference type="AlphaFoldDB" id="A0A4P9X030"/>